<dbReference type="Proteomes" id="UP001596540">
    <property type="component" value="Unassembled WGS sequence"/>
</dbReference>
<evidence type="ECO:0000256" key="10">
    <source>
        <dbReference type="HAMAP-Rule" id="MF_00330"/>
    </source>
</evidence>
<keyword evidence="9 10" id="KW-0170">Cobalt</keyword>
<feature type="region of interest" description="Disordered" evidence="11">
    <location>
        <begin position="114"/>
        <end position="137"/>
    </location>
</feature>
<feature type="transmembrane region" description="Helical" evidence="10">
    <location>
        <begin position="86"/>
        <end position="106"/>
    </location>
</feature>
<feature type="transmembrane region" description="Helical" evidence="10">
    <location>
        <begin position="21"/>
        <end position="40"/>
    </location>
</feature>
<evidence type="ECO:0000256" key="11">
    <source>
        <dbReference type="SAM" id="MobiDB-lite"/>
    </source>
</evidence>
<organism evidence="12 13">
    <name type="scientific">Marinactinospora rubrisoli</name>
    <dbReference type="NCBI Taxonomy" id="2715399"/>
    <lineage>
        <taxon>Bacteria</taxon>
        <taxon>Bacillati</taxon>
        <taxon>Actinomycetota</taxon>
        <taxon>Actinomycetes</taxon>
        <taxon>Streptosporangiales</taxon>
        <taxon>Nocardiopsidaceae</taxon>
        <taxon>Marinactinospora</taxon>
    </lineage>
</organism>
<protein>
    <recommendedName>
        <fullName evidence="10">Cobalt transport protein CbiN</fullName>
    </recommendedName>
    <alternativeName>
        <fullName evidence="10">Energy-coupling factor transporter probable substrate-capture protein CbiN</fullName>
        <shortName evidence="10">ECF transporter S component CbiN</shortName>
    </alternativeName>
</protein>
<keyword evidence="6 10" id="KW-1133">Transmembrane helix</keyword>
<dbReference type="HAMAP" id="MF_00330">
    <property type="entry name" value="CbiN"/>
    <property type="match status" value="1"/>
</dbReference>
<dbReference type="NCBIfam" id="NF002780">
    <property type="entry name" value="PRK02898.1"/>
    <property type="match status" value="1"/>
</dbReference>
<dbReference type="RefSeq" id="WP_379871093.1">
    <property type="nucleotide sequence ID" value="NZ_JBHTBH010000005.1"/>
</dbReference>
<keyword evidence="7 10" id="KW-0406">Ion transport</keyword>
<dbReference type="EMBL" id="JBHTBH010000005">
    <property type="protein sequence ID" value="MFC7328433.1"/>
    <property type="molecule type" value="Genomic_DNA"/>
</dbReference>
<evidence type="ECO:0000256" key="9">
    <source>
        <dbReference type="ARBA" id="ARBA00023285"/>
    </source>
</evidence>
<keyword evidence="2 10" id="KW-0813">Transport</keyword>
<gene>
    <name evidence="10" type="primary">cbiN</name>
    <name evidence="12" type="ORF">ACFQRF_11830</name>
</gene>
<comment type="caution">
    <text evidence="12">The sequence shown here is derived from an EMBL/GenBank/DDBJ whole genome shotgun (WGS) entry which is preliminary data.</text>
</comment>
<evidence type="ECO:0000256" key="1">
    <source>
        <dbReference type="ARBA" id="ARBA00022426"/>
    </source>
</evidence>
<evidence type="ECO:0000256" key="2">
    <source>
        <dbReference type="ARBA" id="ARBA00022448"/>
    </source>
</evidence>
<dbReference type="PANTHER" id="PTHR38662">
    <property type="entry name" value="COBALT TRANSPORT PROTEIN CBIN"/>
    <property type="match status" value="1"/>
</dbReference>
<evidence type="ECO:0000256" key="5">
    <source>
        <dbReference type="ARBA" id="ARBA00022692"/>
    </source>
</evidence>
<evidence type="ECO:0000313" key="12">
    <source>
        <dbReference type="EMBL" id="MFC7328433.1"/>
    </source>
</evidence>
<keyword evidence="5 10" id="KW-0812">Transmembrane</keyword>
<keyword evidence="4 10" id="KW-0169">Cobalamin biosynthesis</keyword>
<reference evidence="13" key="1">
    <citation type="journal article" date="2019" name="Int. J. Syst. Evol. Microbiol.">
        <title>The Global Catalogue of Microorganisms (GCM) 10K type strain sequencing project: providing services to taxonomists for standard genome sequencing and annotation.</title>
        <authorList>
            <consortium name="The Broad Institute Genomics Platform"/>
            <consortium name="The Broad Institute Genome Sequencing Center for Infectious Disease"/>
            <person name="Wu L."/>
            <person name="Ma J."/>
        </authorList>
    </citation>
    <scope>NUCLEOTIDE SEQUENCE [LARGE SCALE GENOMIC DNA]</scope>
    <source>
        <strain evidence="13">CGMCC 4.7382</strain>
    </source>
</reference>
<comment type="pathway">
    <text evidence="10">Cofactor biosynthesis; adenosylcobalamin biosynthesis.</text>
</comment>
<comment type="subcellular location">
    <subcellularLocation>
        <location evidence="10">Cell membrane</location>
        <topology evidence="10">Multi-pass membrane protein</topology>
    </subcellularLocation>
</comment>
<comment type="similarity">
    <text evidence="10">Belongs to the CbiN family.</text>
</comment>
<sequence>MATRDHDTTSGGRTTGRPRPATTWLLVLLAAAIAVLPLLLGAGRHLAEPFAGADGQAEEAVGELAPHYEPWFAPLYEAPSGEIESGLFALQAAIGAGVIGYCLGVARTRHRLRTAQGARAPDERGGAGPEADPADRR</sequence>
<keyword evidence="8 10" id="KW-0472">Membrane</keyword>
<evidence type="ECO:0000256" key="4">
    <source>
        <dbReference type="ARBA" id="ARBA00022573"/>
    </source>
</evidence>
<dbReference type="Pfam" id="PF02553">
    <property type="entry name" value="CbiN"/>
    <property type="match status" value="1"/>
</dbReference>
<proteinExistence type="inferred from homology"/>
<keyword evidence="3 10" id="KW-1003">Cell membrane</keyword>
<evidence type="ECO:0000313" key="13">
    <source>
        <dbReference type="Proteomes" id="UP001596540"/>
    </source>
</evidence>
<evidence type="ECO:0000256" key="8">
    <source>
        <dbReference type="ARBA" id="ARBA00023136"/>
    </source>
</evidence>
<evidence type="ECO:0000256" key="6">
    <source>
        <dbReference type="ARBA" id="ARBA00022989"/>
    </source>
</evidence>
<name>A0ABW2KGD1_9ACTN</name>
<dbReference type="PANTHER" id="PTHR38662:SF1">
    <property type="entry name" value="COBALT TRANSPORT PROTEIN CBIN"/>
    <property type="match status" value="1"/>
</dbReference>
<comment type="function">
    <text evidence="10">Part of the energy-coupling factor (ECF) transporter complex CbiMNOQ involved in cobalt import.</text>
</comment>
<keyword evidence="13" id="KW-1185">Reference proteome</keyword>
<evidence type="ECO:0000256" key="3">
    <source>
        <dbReference type="ARBA" id="ARBA00022475"/>
    </source>
</evidence>
<evidence type="ECO:0000256" key="7">
    <source>
        <dbReference type="ARBA" id="ARBA00023065"/>
    </source>
</evidence>
<dbReference type="NCBIfam" id="TIGR01165">
    <property type="entry name" value="cbiN"/>
    <property type="match status" value="1"/>
</dbReference>
<comment type="subunit">
    <text evidence="10">Forms an energy-coupling factor (ECF) transporter complex composed of an ATP-binding protein (A component, CbiO), a transmembrane protein (T component, CbiQ) and 2 possible substrate-capture proteins (S components, CbiM and CbiN) of unknown stoichimetry.</text>
</comment>
<keyword evidence="1 10" id="KW-0171">Cobalt transport</keyword>
<accession>A0ABW2KGD1</accession>
<dbReference type="InterPro" id="IPR003705">
    <property type="entry name" value="CbiN"/>
</dbReference>